<dbReference type="EMBL" id="MU251729">
    <property type="protein sequence ID" value="KAG9229817.1"/>
    <property type="molecule type" value="Genomic_DNA"/>
</dbReference>
<dbReference type="PANTHER" id="PTHR35910:SF6">
    <property type="entry name" value="2EXR DOMAIN-CONTAINING PROTEIN"/>
    <property type="match status" value="1"/>
</dbReference>
<organism evidence="3 4">
    <name type="scientific">Amylocarpus encephaloides</name>
    <dbReference type="NCBI Taxonomy" id="45428"/>
    <lineage>
        <taxon>Eukaryota</taxon>
        <taxon>Fungi</taxon>
        <taxon>Dikarya</taxon>
        <taxon>Ascomycota</taxon>
        <taxon>Pezizomycotina</taxon>
        <taxon>Leotiomycetes</taxon>
        <taxon>Helotiales</taxon>
        <taxon>Helotiales incertae sedis</taxon>
        <taxon>Amylocarpus</taxon>
    </lineage>
</organism>
<evidence type="ECO:0000313" key="3">
    <source>
        <dbReference type="EMBL" id="KAG9229817.1"/>
    </source>
</evidence>
<accession>A0A9P7YAU5</accession>
<gene>
    <name evidence="3" type="ORF">BJ875DRAFT_473934</name>
</gene>
<keyword evidence="4" id="KW-1185">Reference proteome</keyword>
<dbReference type="Pfam" id="PF20150">
    <property type="entry name" value="2EXR"/>
    <property type="match status" value="1"/>
</dbReference>
<sequence length="302" mass="34257">MSNLEGQIVPETQRHETPSSTPETPTDELQQLAINDRNTPDFPLFTSLPAELRIKIWKYSFMPRRIMMKRHTSRPQLSICFVGNLLLVNSEAHGVVVENYARCLHDYGLPGVYINYSIDTICFSSGFKSLRILTALYPKFMAHLQSIEIPPTSHIPLHIDLSSQLARMSSLKVITVRYPHAPALKPWQSQEGWFWAHGDDVYQTISCLRNSLMEIGVFQKAKLAAFFSPLELKLEGMCSNFAEERSHHPNGLTGASLMPPSEELLDKLEIDMPENQAEIWPGRDHLSSNGWFVYEINCGSVD</sequence>
<evidence type="ECO:0000256" key="1">
    <source>
        <dbReference type="SAM" id="MobiDB-lite"/>
    </source>
</evidence>
<dbReference type="InterPro" id="IPR045518">
    <property type="entry name" value="2EXR"/>
</dbReference>
<dbReference type="Proteomes" id="UP000824998">
    <property type="component" value="Unassembled WGS sequence"/>
</dbReference>
<proteinExistence type="predicted"/>
<feature type="region of interest" description="Disordered" evidence="1">
    <location>
        <begin position="1"/>
        <end position="26"/>
    </location>
</feature>
<evidence type="ECO:0000259" key="2">
    <source>
        <dbReference type="Pfam" id="PF20150"/>
    </source>
</evidence>
<name>A0A9P7YAU5_9HELO</name>
<protein>
    <recommendedName>
        <fullName evidence="2">2EXR domain-containing protein</fullName>
    </recommendedName>
</protein>
<reference evidence="3" key="1">
    <citation type="journal article" date="2021" name="IMA Fungus">
        <title>Genomic characterization of three marine fungi, including Emericellopsis atlantica sp. nov. with signatures of a generalist lifestyle and marine biomass degradation.</title>
        <authorList>
            <person name="Hagestad O.C."/>
            <person name="Hou L."/>
            <person name="Andersen J.H."/>
            <person name="Hansen E.H."/>
            <person name="Altermark B."/>
            <person name="Li C."/>
            <person name="Kuhnert E."/>
            <person name="Cox R.J."/>
            <person name="Crous P.W."/>
            <person name="Spatafora J.W."/>
            <person name="Lail K."/>
            <person name="Amirebrahimi M."/>
            <person name="Lipzen A."/>
            <person name="Pangilinan J."/>
            <person name="Andreopoulos W."/>
            <person name="Hayes R.D."/>
            <person name="Ng V."/>
            <person name="Grigoriev I.V."/>
            <person name="Jackson S.A."/>
            <person name="Sutton T.D.S."/>
            <person name="Dobson A.D.W."/>
            <person name="Rama T."/>
        </authorList>
    </citation>
    <scope>NUCLEOTIDE SEQUENCE</scope>
    <source>
        <strain evidence="3">TRa018bII</strain>
    </source>
</reference>
<dbReference type="AlphaFoldDB" id="A0A9P7YAU5"/>
<comment type="caution">
    <text evidence="3">The sequence shown here is derived from an EMBL/GenBank/DDBJ whole genome shotgun (WGS) entry which is preliminary data.</text>
</comment>
<feature type="domain" description="2EXR" evidence="2">
    <location>
        <begin position="42"/>
        <end position="121"/>
    </location>
</feature>
<dbReference type="OrthoDB" id="3458429at2759"/>
<evidence type="ECO:0000313" key="4">
    <source>
        <dbReference type="Proteomes" id="UP000824998"/>
    </source>
</evidence>
<dbReference type="PANTHER" id="PTHR35910">
    <property type="entry name" value="2EXR DOMAIN-CONTAINING PROTEIN"/>
    <property type="match status" value="1"/>
</dbReference>